<accession>A0A0H2RCW2</accession>
<organism evidence="1 2">
    <name type="scientific">Schizopora paradoxa</name>
    <dbReference type="NCBI Taxonomy" id="27342"/>
    <lineage>
        <taxon>Eukaryota</taxon>
        <taxon>Fungi</taxon>
        <taxon>Dikarya</taxon>
        <taxon>Basidiomycota</taxon>
        <taxon>Agaricomycotina</taxon>
        <taxon>Agaricomycetes</taxon>
        <taxon>Hymenochaetales</taxon>
        <taxon>Schizoporaceae</taxon>
        <taxon>Schizopora</taxon>
    </lineage>
</organism>
<dbReference type="CDD" id="cd18186">
    <property type="entry name" value="BTB_POZ_ZBTB_KLHL-like"/>
    <property type="match status" value="1"/>
</dbReference>
<dbReference type="InParanoid" id="A0A0H2RCW2"/>
<dbReference type="InterPro" id="IPR011333">
    <property type="entry name" value="SKP1/BTB/POZ_sf"/>
</dbReference>
<dbReference type="OrthoDB" id="2593747at2759"/>
<dbReference type="Gene3D" id="3.30.710.10">
    <property type="entry name" value="Potassium Channel Kv1.1, Chain A"/>
    <property type="match status" value="1"/>
</dbReference>
<dbReference type="EMBL" id="KQ086050">
    <property type="protein sequence ID" value="KLO09614.1"/>
    <property type="molecule type" value="Genomic_DNA"/>
</dbReference>
<keyword evidence="2" id="KW-1185">Reference proteome</keyword>
<name>A0A0H2RCW2_9AGAM</name>
<dbReference type="SUPFAM" id="SSF54695">
    <property type="entry name" value="POZ domain"/>
    <property type="match status" value="1"/>
</dbReference>
<evidence type="ECO:0000313" key="2">
    <source>
        <dbReference type="Proteomes" id="UP000053477"/>
    </source>
</evidence>
<gene>
    <name evidence="1" type="ORF">SCHPADRAFT_1000128</name>
</gene>
<protein>
    <submittedName>
        <fullName evidence="1">Uncharacterized protein</fullName>
    </submittedName>
</protein>
<evidence type="ECO:0000313" key="1">
    <source>
        <dbReference type="EMBL" id="KLO09614.1"/>
    </source>
</evidence>
<dbReference type="Proteomes" id="UP000053477">
    <property type="component" value="Unassembled WGS sequence"/>
</dbReference>
<sequence length="313" mass="35457">MTFTIRDEEFYKTLVTFKVENVLFRVPEDDFKDRSEVFRDMFSIPQATVFSNAVTSEGYSDSNPIILEGVKADDFRALLRHLYAKKYANAKELSKSEWIGIHALAHMWGFDDARKESKETLSSMHDSVTKFELGTRFDYDDWIRKAYEELCARLEPLTVDEAKRIGLEAAIHISRLREHRCKSMASPKAVKASQHNSGFDFYVDRDREGSCQCPYCSTVVKKEADTTPSYPSAFNSVRNNGAYGRKYPCSTCNITLLGECPSAAEIVSKEISDEIHKLIPPKTSKPTARRIVTNSGRRTLTSASARVPVDLFS</sequence>
<proteinExistence type="predicted"/>
<dbReference type="AlphaFoldDB" id="A0A0H2RCW2"/>
<reference evidence="1 2" key="1">
    <citation type="submission" date="2015-04" db="EMBL/GenBank/DDBJ databases">
        <title>Complete genome sequence of Schizopora paradoxa KUC8140, a cosmopolitan wood degrader in East Asia.</title>
        <authorList>
            <consortium name="DOE Joint Genome Institute"/>
            <person name="Min B."/>
            <person name="Park H."/>
            <person name="Jang Y."/>
            <person name="Kim J.-J."/>
            <person name="Kim K.H."/>
            <person name="Pangilinan J."/>
            <person name="Lipzen A."/>
            <person name="Riley R."/>
            <person name="Grigoriev I.V."/>
            <person name="Spatafora J.W."/>
            <person name="Choi I.-G."/>
        </authorList>
    </citation>
    <scope>NUCLEOTIDE SEQUENCE [LARGE SCALE GENOMIC DNA]</scope>
    <source>
        <strain evidence="1 2">KUC8140</strain>
    </source>
</reference>